<name>A0A4R1BT73_9ACTN</name>
<feature type="transmembrane region" description="Helical" evidence="2">
    <location>
        <begin position="166"/>
        <end position="184"/>
    </location>
</feature>
<dbReference type="Gene3D" id="1.10.357.140">
    <property type="entry name" value="UbiA prenyltransferase"/>
    <property type="match status" value="1"/>
</dbReference>
<dbReference type="OrthoDB" id="3212588at2"/>
<feature type="transmembrane region" description="Helical" evidence="2">
    <location>
        <begin position="241"/>
        <end position="267"/>
    </location>
</feature>
<feature type="transmembrane region" description="Helical" evidence="2">
    <location>
        <begin position="138"/>
        <end position="159"/>
    </location>
</feature>
<comment type="caution">
    <text evidence="3">The sequence shown here is derived from an EMBL/GenBank/DDBJ whole genome shotgun (WGS) entry which is preliminary data.</text>
</comment>
<proteinExistence type="predicted"/>
<dbReference type="InterPro" id="IPR044878">
    <property type="entry name" value="UbiA_sf"/>
</dbReference>
<sequence length="268" mass="28197">MSAKSIRLPRKRPAGVPKPGRATRRLRLPAREDLARSLPVSLFRASHPRQAALTAVFVAAGAALAGRSFGQVFLVFATVLTGQAILGWHNDLVDVARDRRHQFPGKPIAQGVVDHGSVWFALTIAVLLVVPLSVANGVIAGATHLFILGIGLVTNSGLLRRTRFSYLPWMLSFALWPAFLSYGGAHGTEGGDPPSIVLTVLAALLGLGVHVLVSLPGLVTDNADGIRHFPLIVALRTGAPRLLLIAGIWTGVIGVGILITGATLGVAR</sequence>
<accession>A0A4R1BT73</accession>
<evidence type="ECO:0000313" key="4">
    <source>
        <dbReference type="Proteomes" id="UP000295453"/>
    </source>
</evidence>
<feature type="transmembrane region" description="Helical" evidence="2">
    <location>
        <begin position="72"/>
        <end position="90"/>
    </location>
</feature>
<keyword evidence="2" id="KW-1133">Transmembrane helix</keyword>
<gene>
    <name evidence="3" type="ORF">EPD65_16005</name>
</gene>
<organism evidence="3 4">
    <name type="scientific">Nocardioides jejuensis</name>
    <dbReference type="NCBI Taxonomy" id="2502782"/>
    <lineage>
        <taxon>Bacteria</taxon>
        <taxon>Bacillati</taxon>
        <taxon>Actinomycetota</taxon>
        <taxon>Actinomycetes</taxon>
        <taxon>Propionibacteriales</taxon>
        <taxon>Nocardioidaceae</taxon>
        <taxon>Nocardioides</taxon>
    </lineage>
</organism>
<dbReference type="Proteomes" id="UP000295453">
    <property type="component" value="Unassembled WGS sequence"/>
</dbReference>
<evidence type="ECO:0000256" key="1">
    <source>
        <dbReference type="SAM" id="MobiDB-lite"/>
    </source>
</evidence>
<feature type="region of interest" description="Disordered" evidence="1">
    <location>
        <begin position="1"/>
        <end position="21"/>
    </location>
</feature>
<feature type="transmembrane region" description="Helical" evidence="2">
    <location>
        <begin position="111"/>
        <end position="132"/>
    </location>
</feature>
<feature type="transmembrane region" description="Helical" evidence="2">
    <location>
        <begin position="196"/>
        <end position="220"/>
    </location>
</feature>
<protein>
    <recommendedName>
        <fullName evidence="5">Prenyltransferase</fullName>
    </recommendedName>
</protein>
<reference evidence="3 4" key="1">
    <citation type="submission" date="2019-03" db="EMBL/GenBank/DDBJ databases">
        <authorList>
            <person name="Kim M.K.M."/>
        </authorList>
    </citation>
    <scope>NUCLEOTIDE SEQUENCE [LARGE SCALE GENOMIC DNA]</scope>
    <source>
        <strain evidence="3 4">18JY15-6</strain>
    </source>
</reference>
<evidence type="ECO:0008006" key="5">
    <source>
        <dbReference type="Google" id="ProtNLM"/>
    </source>
</evidence>
<dbReference type="AlphaFoldDB" id="A0A4R1BT73"/>
<evidence type="ECO:0000256" key="2">
    <source>
        <dbReference type="SAM" id="Phobius"/>
    </source>
</evidence>
<keyword evidence="2" id="KW-0812">Transmembrane</keyword>
<evidence type="ECO:0000313" key="3">
    <source>
        <dbReference type="EMBL" id="TCJ20891.1"/>
    </source>
</evidence>
<dbReference type="EMBL" id="SJZJ01000050">
    <property type="protein sequence ID" value="TCJ20891.1"/>
    <property type="molecule type" value="Genomic_DNA"/>
</dbReference>
<keyword evidence="4" id="KW-1185">Reference proteome</keyword>
<dbReference type="RefSeq" id="WP_131585946.1">
    <property type="nucleotide sequence ID" value="NZ_SJZJ01000050.1"/>
</dbReference>
<keyword evidence="2" id="KW-0472">Membrane</keyword>